<dbReference type="Proteomes" id="UP000321155">
    <property type="component" value="Unassembled WGS sequence"/>
</dbReference>
<accession>A0ABQ0X378</accession>
<dbReference type="InterPro" id="IPR009097">
    <property type="entry name" value="Cyclic_Pdiesterase"/>
</dbReference>
<reference evidence="1 2" key="1">
    <citation type="submission" date="2019-07" db="EMBL/GenBank/DDBJ databases">
        <title>Whole genome shotgun sequence of Kocuria flava NBRC 107626.</title>
        <authorList>
            <person name="Hosoyama A."/>
            <person name="Uohara A."/>
            <person name="Ohji S."/>
            <person name="Ichikawa N."/>
        </authorList>
    </citation>
    <scope>NUCLEOTIDE SEQUENCE [LARGE SCALE GENOMIC DNA]</scope>
    <source>
        <strain evidence="1 2">NBRC 107626</strain>
    </source>
</reference>
<proteinExistence type="predicted"/>
<dbReference type="SUPFAM" id="SSF55144">
    <property type="entry name" value="LigT-like"/>
    <property type="match status" value="1"/>
</dbReference>
<protein>
    <recommendedName>
        <fullName evidence="3">2'-5' RNA ligase</fullName>
    </recommendedName>
</protein>
<evidence type="ECO:0008006" key="3">
    <source>
        <dbReference type="Google" id="ProtNLM"/>
    </source>
</evidence>
<organism evidence="1 2">
    <name type="scientific">Kocuria flava</name>
    <dbReference type="NCBI Taxonomy" id="446860"/>
    <lineage>
        <taxon>Bacteria</taxon>
        <taxon>Bacillati</taxon>
        <taxon>Actinomycetota</taxon>
        <taxon>Actinomycetes</taxon>
        <taxon>Micrococcales</taxon>
        <taxon>Micrococcaceae</taxon>
        <taxon>Kocuria</taxon>
    </lineage>
</organism>
<evidence type="ECO:0000313" key="2">
    <source>
        <dbReference type="Proteomes" id="UP000321155"/>
    </source>
</evidence>
<name>A0ABQ0X378_9MICC</name>
<keyword evidence="2" id="KW-1185">Reference proteome</keyword>
<gene>
    <name evidence="1" type="ORF">KFL01_11630</name>
</gene>
<comment type="caution">
    <text evidence="1">The sequence shown here is derived from an EMBL/GenBank/DDBJ whole genome shotgun (WGS) entry which is preliminary data.</text>
</comment>
<dbReference type="EMBL" id="BJZR01000023">
    <property type="protein sequence ID" value="GEO91857.1"/>
    <property type="molecule type" value="Genomic_DNA"/>
</dbReference>
<dbReference type="Gene3D" id="3.90.1140.10">
    <property type="entry name" value="Cyclic phosphodiesterase"/>
    <property type="match status" value="1"/>
</dbReference>
<sequence>MPRRWTVHSLELLLDEAGDAAVRADWDRLTAAGLPSSGRHGSPSNAPHITLVAAPSLAPEAVPGVDDRVAAAAGFVDLPLVSAGVLLFGPRRGGYVLVRQLVTTPELLELHRRVCTAVHPVPGQVRTSVPGAWTPHVTLARRLSPAQVAEALAVLAPPPEPLRAVGLRRWDSDARTTVRLA</sequence>
<dbReference type="Pfam" id="PF13563">
    <property type="entry name" value="2_5_RNA_ligase2"/>
    <property type="match status" value="1"/>
</dbReference>
<evidence type="ECO:0000313" key="1">
    <source>
        <dbReference type="EMBL" id="GEO91857.1"/>
    </source>
</evidence>